<proteinExistence type="inferred from homology"/>
<evidence type="ECO:0000256" key="4">
    <source>
        <dbReference type="ARBA" id="ARBA00022980"/>
    </source>
</evidence>
<keyword evidence="4" id="KW-0689">Ribosomal protein</keyword>
<organism evidence="9 10">
    <name type="scientific">Sclerotinia sclerotiorum (strain ATCC 18683 / 1980 / Ss-1)</name>
    <name type="common">White mold</name>
    <name type="synonym">Whetzelinia sclerotiorum</name>
    <dbReference type="NCBI Taxonomy" id="665079"/>
    <lineage>
        <taxon>Eukaryota</taxon>
        <taxon>Fungi</taxon>
        <taxon>Dikarya</taxon>
        <taxon>Ascomycota</taxon>
        <taxon>Pezizomycotina</taxon>
        <taxon>Leotiomycetes</taxon>
        <taxon>Helotiales</taxon>
        <taxon>Sclerotiniaceae</taxon>
        <taxon>Sclerotinia</taxon>
    </lineage>
</organism>
<dbReference type="VEuPathDB" id="FungiDB:sscle_02g013020"/>
<dbReference type="GO" id="GO:0005840">
    <property type="term" value="C:ribosome"/>
    <property type="evidence" value="ECO:0007669"/>
    <property type="project" value="UniProtKB-KW"/>
</dbReference>
<protein>
    <recommendedName>
        <fullName evidence="7">Small ribosomal subunit protein mS29</fullName>
    </recommendedName>
</protein>
<evidence type="ECO:0000313" key="10">
    <source>
        <dbReference type="Proteomes" id="UP000177798"/>
    </source>
</evidence>
<sequence length="474" mass="52494">MASSGCWKCLARPNTSQLIQANHATLRLPVTVAATAGFSTSAVVYKNPLGLKPKGPGAFSQNQARGGKTLKIKKKPPPVRTGKPPAEGERKAMRKRIVLSNTNALEVELEDLGLENVGSEKLLTKVVGLSGSTVDSLRASEAFKVTQGWNLFRRPALLVREESLMCVKLLEEAEAEKKTEKLVVDGGRVSGKSLMLLHAMASAFVKGWIVLHIADTQELVNACTEYAPIPDKTPTLFSQNAYTAAWLERIGKANEAILDKLSLSQKHSLPIPVQENISLLRLCELGAREPDYSWPIFQAFWTEITAAGRPPVLMSLDGLQWIMQNSLYRNADFELIHAHDLAVINHFVQYLSGEKSLPNGGAVLAATSRSHAPISRSMDLAIVQQMDRQSEQELTERDPFEKKYDERADKALQKIQVMWLNGLSKRESRCIMEYWAQSGVLRQRVDEKTVTEKWALAGNGIVGELERGALKMRM</sequence>
<feature type="compositionally biased region" description="Basic residues" evidence="8">
    <location>
        <begin position="68"/>
        <end position="77"/>
    </location>
</feature>
<dbReference type="GO" id="GO:1990904">
    <property type="term" value="C:ribonucleoprotein complex"/>
    <property type="evidence" value="ECO:0007669"/>
    <property type="project" value="UniProtKB-KW"/>
</dbReference>
<keyword evidence="3" id="KW-0809">Transit peptide</keyword>
<evidence type="ECO:0000256" key="3">
    <source>
        <dbReference type="ARBA" id="ARBA00022946"/>
    </source>
</evidence>
<dbReference type="InterPro" id="IPR019368">
    <property type="entry name" value="Ribosomal_mS29"/>
</dbReference>
<evidence type="ECO:0000256" key="7">
    <source>
        <dbReference type="ARBA" id="ARBA00035140"/>
    </source>
</evidence>
<dbReference type="Proteomes" id="UP000177798">
    <property type="component" value="Chromosome 2"/>
</dbReference>
<dbReference type="Pfam" id="PF10236">
    <property type="entry name" value="DAP3"/>
    <property type="match status" value="1"/>
</dbReference>
<dbReference type="GO" id="GO:0005739">
    <property type="term" value="C:mitochondrion"/>
    <property type="evidence" value="ECO:0007669"/>
    <property type="project" value="UniProtKB-SubCell"/>
</dbReference>
<keyword evidence="6" id="KW-0687">Ribonucleoprotein</keyword>
<feature type="region of interest" description="Disordered" evidence="8">
    <location>
        <begin position="54"/>
        <end position="90"/>
    </location>
</feature>
<dbReference type="EMBL" id="CP017815">
    <property type="protein sequence ID" value="APA06532.1"/>
    <property type="molecule type" value="Genomic_DNA"/>
</dbReference>
<gene>
    <name evidence="9" type="ORF">sscle_02g013020</name>
</gene>
<comment type="subcellular location">
    <subcellularLocation>
        <location evidence="1">Mitochondrion</location>
    </subcellularLocation>
</comment>
<accession>A0A1D9PVG1</accession>
<evidence type="ECO:0000256" key="2">
    <source>
        <dbReference type="ARBA" id="ARBA00009863"/>
    </source>
</evidence>
<dbReference type="AlphaFoldDB" id="A0A1D9PVG1"/>
<evidence type="ECO:0000256" key="1">
    <source>
        <dbReference type="ARBA" id="ARBA00004173"/>
    </source>
</evidence>
<evidence type="ECO:0000313" key="9">
    <source>
        <dbReference type="EMBL" id="APA06532.1"/>
    </source>
</evidence>
<reference evidence="10" key="1">
    <citation type="journal article" date="2017" name="Genome Biol. Evol.">
        <title>The complete genome sequence of the phytopathogenic fungus Sclerotinia sclerotiorum reveals insights into the genome architecture of broad host range pathogens.</title>
        <authorList>
            <person name="Derbyshire M."/>
            <person name="Denton-Giles M."/>
            <person name="Hegedus D."/>
            <person name="Seifbarghy S."/>
            <person name="Rollins J."/>
            <person name="van Kan J."/>
            <person name="Seidl M.F."/>
            <person name="Faino L."/>
            <person name="Mbengue M."/>
            <person name="Navaud O."/>
            <person name="Raffaele S."/>
            <person name="Hammond-Kosack K."/>
            <person name="Heard S."/>
            <person name="Oliver R."/>
        </authorList>
    </citation>
    <scope>NUCLEOTIDE SEQUENCE [LARGE SCALE GENOMIC DNA]</scope>
    <source>
        <strain evidence="10">ATCC 18683 / 1980 / Ss-1</strain>
    </source>
</reference>
<dbReference type="PANTHER" id="PTHR12810:SF0">
    <property type="entry name" value="SMALL RIBOSOMAL SUBUNIT PROTEIN MS29"/>
    <property type="match status" value="1"/>
</dbReference>
<comment type="similarity">
    <text evidence="2">Belongs to the mitochondrion-specific ribosomal protein mS29 family.</text>
</comment>
<name>A0A1D9PVG1_SCLS1</name>
<evidence type="ECO:0000256" key="6">
    <source>
        <dbReference type="ARBA" id="ARBA00023274"/>
    </source>
</evidence>
<evidence type="ECO:0000256" key="5">
    <source>
        <dbReference type="ARBA" id="ARBA00023128"/>
    </source>
</evidence>
<evidence type="ECO:0000256" key="8">
    <source>
        <dbReference type="SAM" id="MobiDB-lite"/>
    </source>
</evidence>
<keyword evidence="5" id="KW-0496">Mitochondrion</keyword>
<dbReference type="OrthoDB" id="274828at2759"/>
<dbReference type="PANTHER" id="PTHR12810">
    <property type="entry name" value="MITOCHONDRIAL 28S RIBOSOMAL PROTEIN S29"/>
    <property type="match status" value="1"/>
</dbReference>